<dbReference type="InterPro" id="IPR012337">
    <property type="entry name" value="RNaseH-like_sf"/>
</dbReference>
<evidence type="ECO:0000256" key="2">
    <source>
        <dbReference type="ARBA" id="ARBA00012417"/>
    </source>
</evidence>
<evidence type="ECO:0000259" key="10">
    <source>
        <dbReference type="Pfam" id="PF03175"/>
    </source>
</evidence>
<accession>A0ABD2KWZ9</accession>
<dbReference type="SUPFAM" id="SSF53098">
    <property type="entry name" value="Ribonuclease H-like"/>
    <property type="match status" value="1"/>
</dbReference>
<feature type="compositionally biased region" description="Low complexity" evidence="9">
    <location>
        <begin position="10"/>
        <end position="26"/>
    </location>
</feature>
<comment type="caution">
    <text evidence="11">The sequence shown here is derived from an EMBL/GenBank/DDBJ whole genome shotgun (WGS) entry which is preliminary data.</text>
</comment>
<keyword evidence="4" id="KW-0548">Nucleotidyltransferase</keyword>
<keyword evidence="3" id="KW-0808">Transferase</keyword>
<evidence type="ECO:0000313" key="11">
    <source>
        <dbReference type="EMBL" id="KAL3107344.1"/>
    </source>
</evidence>
<name>A0ABD2KWZ9_9BILA</name>
<proteinExistence type="inferred from homology"/>
<evidence type="ECO:0000256" key="8">
    <source>
        <dbReference type="ARBA" id="ARBA00049244"/>
    </source>
</evidence>
<keyword evidence="7" id="KW-0238">DNA-binding</keyword>
<dbReference type="InterPro" id="IPR004868">
    <property type="entry name" value="DNA-dir_DNA_pol_B_mt/vir"/>
</dbReference>
<comment type="similarity">
    <text evidence="1">Belongs to the DNA polymerase type-B family.</text>
</comment>
<dbReference type="EC" id="2.7.7.7" evidence="2"/>
<dbReference type="Proteomes" id="UP001620626">
    <property type="component" value="Unassembled WGS sequence"/>
</dbReference>
<dbReference type="EMBL" id="JBICBT010000621">
    <property type="protein sequence ID" value="KAL3107344.1"/>
    <property type="molecule type" value="Genomic_DNA"/>
</dbReference>
<evidence type="ECO:0000313" key="12">
    <source>
        <dbReference type="Proteomes" id="UP001620626"/>
    </source>
</evidence>
<dbReference type="AlphaFoldDB" id="A0ABD2KWZ9"/>
<feature type="domain" description="DNA-directed DNA polymerase family B mitochondria/virus" evidence="10">
    <location>
        <begin position="241"/>
        <end position="363"/>
    </location>
</feature>
<evidence type="ECO:0000256" key="3">
    <source>
        <dbReference type="ARBA" id="ARBA00022679"/>
    </source>
</evidence>
<gene>
    <name evidence="11" type="ORF">niasHT_014708</name>
</gene>
<dbReference type="Pfam" id="PF03175">
    <property type="entry name" value="DNA_pol_B_2"/>
    <property type="match status" value="1"/>
</dbReference>
<evidence type="ECO:0000256" key="6">
    <source>
        <dbReference type="ARBA" id="ARBA00022932"/>
    </source>
</evidence>
<evidence type="ECO:0000256" key="1">
    <source>
        <dbReference type="ARBA" id="ARBA00005755"/>
    </source>
</evidence>
<keyword evidence="12" id="KW-1185">Reference proteome</keyword>
<keyword evidence="5" id="KW-0235">DNA replication</keyword>
<dbReference type="GO" id="GO:0003677">
    <property type="term" value="F:DNA binding"/>
    <property type="evidence" value="ECO:0007669"/>
    <property type="project" value="UniProtKB-KW"/>
</dbReference>
<evidence type="ECO:0000256" key="9">
    <source>
        <dbReference type="SAM" id="MobiDB-lite"/>
    </source>
</evidence>
<evidence type="ECO:0000256" key="7">
    <source>
        <dbReference type="ARBA" id="ARBA00023125"/>
    </source>
</evidence>
<dbReference type="GO" id="GO:0003887">
    <property type="term" value="F:DNA-directed DNA polymerase activity"/>
    <property type="evidence" value="ECO:0007669"/>
    <property type="project" value="UniProtKB-KW"/>
</dbReference>
<sequence>MPPNENSGRPFQQPDNVQPVQQPHQQQPDEDGELRAQIEDAEEDLLLNWWREDPTIIRFLFGHRRAPAIEASLRQRAERHHSNTPNAERRKNFASGTILSRVFPTPRPLAHPETCAAKLAPPLSDSLQILRAVNLYWPSIDGGERGSAPMERGGPRRRREGVRADDDGMVGRVRRREGSAPPRRRNDGGGSAAVERGGPWKRGSALPAKGRRHPAGRGPRLLTRNITTPPIPSVADCYDTYIFAHNAGRFDGHFVFNYLCRTGKNPIPLINGLKVYEFKVQNSRKHSMLIWRDSCLLMPVKLESLKATFNLGCEDKPFFPYYYNKKENYGIRLEHLPPMEDYSPGSMNKEKYAKFEKWKENKKKQQ</sequence>
<reference evidence="11 12" key="1">
    <citation type="submission" date="2024-10" db="EMBL/GenBank/DDBJ databases">
        <authorList>
            <person name="Kim D."/>
        </authorList>
    </citation>
    <scope>NUCLEOTIDE SEQUENCE [LARGE SCALE GENOMIC DNA]</scope>
    <source>
        <strain evidence="11">BH-2024</strain>
    </source>
</reference>
<evidence type="ECO:0000256" key="5">
    <source>
        <dbReference type="ARBA" id="ARBA00022705"/>
    </source>
</evidence>
<dbReference type="GO" id="GO:0006260">
    <property type="term" value="P:DNA replication"/>
    <property type="evidence" value="ECO:0007669"/>
    <property type="project" value="UniProtKB-KW"/>
</dbReference>
<comment type="catalytic activity">
    <reaction evidence="8">
        <text>DNA(n) + a 2'-deoxyribonucleoside 5'-triphosphate = DNA(n+1) + diphosphate</text>
        <dbReference type="Rhea" id="RHEA:22508"/>
        <dbReference type="Rhea" id="RHEA-COMP:17339"/>
        <dbReference type="Rhea" id="RHEA-COMP:17340"/>
        <dbReference type="ChEBI" id="CHEBI:33019"/>
        <dbReference type="ChEBI" id="CHEBI:61560"/>
        <dbReference type="ChEBI" id="CHEBI:173112"/>
        <dbReference type="EC" id="2.7.7.7"/>
    </reaction>
</comment>
<dbReference type="InterPro" id="IPR036397">
    <property type="entry name" value="RNaseH_sf"/>
</dbReference>
<evidence type="ECO:0000256" key="4">
    <source>
        <dbReference type="ARBA" id="ARBA00022695"/>
    </source>
</evidence>
<keyword evidence="6" id="KW-0239">DNA-directed DNA polymerase</keyword>
<organism evidence="11 12">
    <name type="scientific">Heterodera trifolii</name>
    <dbReference type="NCBI Taxonomy" id="157864"/>
    <lineage>
        <taxon>Eukaryota</taxon>
        <taxon>Metazoa</taxon>
        <taxon>Ecdysozoa</taxon>
        <taxon>Nematoda</taxon>
        <taxon>Chromadorea</taxon>
        <taxon>Rhabditida</taxon>
        <taxon>Tylenchina</taxon>
        <taxon>Tylenchomorpha</taxon>
        <taxon>Tylenchoidea</taxon>
        <taxon>Heteroderidae</taxon>
        <taxon>Heteroderinae</taxon>
        <taxon>Heterodera</taxon>
    </lineage>
</organism>
<dbReference type="Gene3D" id="3.30.420.10">
    <property type="entry name" value="Ribonuclease H-like superfamily/Ribonuclease H"/>
    <property type="match status" value="1"/>
</dbReference>
<feature type="region of interest" description="Disordered" evidence="9">
    <location>
        <begin position="141"/>
        <end position="225"/>
    </location>
</feature>
<feature type="region of interest" description="Disordered" evidence="9">
    <location>
        <begin position="1"/>
        <end position="34"/>
    </location>
</feature>
<protein>
    <recommendedName>
        <fullName evidence="2">DNA-directed DNA polymerase</fullName>
        <ecNumber evidence="2">2.7.7.7</ecNumber>
    </recommendedName>
</protein>